<comment type="caution">
    <text evidence="2">The sequence shown here is derived from an EMBL/GenBank/DDBJ whole genome shotgun (WGS) entry which is preliminary data.</text>
</comment>
<dbReference type="Pfam" id="PF09955">
    <property type="entry name" value="DUF2189"/>
    <property type="match status" value="1"/>
</dbReference>
<gene>
    <name evidence="2" type="ORF">GCM10007913_42360</name>
</gene>
<evidence type="ECO:0000256" key="1">
    <source>
        <dbReference type="SAM" id="Phobius"/>
    </source>
</evidence>
<keyword evidence="1" id="KW-1133">Transmembrane helix</keyword>
<reference evidence="2" key="2">
    <citation type="submission" date="2023-01" db="EMBL/GenBank/DDBJ databases">
        <title>Draft genome sequence of Devosia yakushimensis strain NBRC 103855.</title>
        <authorList>
            <person name="Sun Q."/>
            <person name="Mori K."/>
        </authorList>
    </citation>
    <scope>NUCLEOTIDE SEQUENCE</scope>
    <source>
        <strain evidence="2">NBRC 103855</strain>
    </source>
</reference>
<evidence type="ECO:0000313" key="2">
    <source>
        <dbReference type="EMBL" id="GLQ12303.1"/>
    </source>
</evidence>
<sequence length="280" mass="30375">MANFHVIGGATEVLEHPTIRKISLADLMDALKRGMSDFWAKPSHYVLLTLIYPLVGIVLAVWMSGYHTWPLLYPLMGGFALIGPFAAIGLYEISRRRELGLDTSWVHAFEVLRSPAIASIAAVGVFLFAVFTFWLTTAQGLYQSLFPASTPDQLGALVNQVLTTPEGWTLLIVGNLLGLAFAIITLCTTVVAFPLLLDRDVGAYVAVTTSIRAVLKNPIPMFAWGLIVAIGLALGSLPLFVGLAVVIPIFGHATWHLYRKVIEPAAAPAPATRRRTSRAK</sequence>
<dbReference type="Proteomes" id="UP001161406">
    <property type="component" value="Unassembled WGS sequence"/>
</dbReference>
<protein>
    <recommendedName>
        <fullName evidence="4">DUF2189 domain-containing protein</fullName>
    </recommendedName>
</protein>
<keyword evidence="3" id="KW-1185">Reference proteome</keyword>
<feature type="transmembrane region" description="Helical" evidence="1">
    <location>
        <begin position="222"/>
        <end position="250"/>
    </location>
</feature>
<dbReference type="InterPro" id="IPR018692">
    <property type="entry name" value="DUF2189"/>
</dbReference>
<keyword evidence="1" id="KW-0812">Transmembrane</keyword>
<feature type="transmembrane region" description="Helical" evidence="1">
    <location>
        <begin position="112"/>
        <end position="135"/>
    </location>
</feature>
<dbReference type="EMBL" id="BSNG01000004">
    <property type="protein sequence ID" value="GLQ12303.1"/>
    <property type="molecule type" value="Genomic_DNA"/>
</dbReference>
<dbReference type="RefSeq" id="WP_284394148.1">
    <property type="nucleotide sequence ID" value="NZ_BSNG01000004.1"/>
</dbReference>
<organism evidence="2 3">
    <name type="scientific">Devosia yakushimensis</name>
    <dbReference type="NCBI Taxonomy" id="470028"/>
    <lineage>
        <taxon>Bacteria</taxon>
        <taxon>Pseudomonadati</taxon>
        <taxon>Pseudomonadota</taxon>
        <taxon>Alphaproteobacteria</taxon>
        <taxon>Hyphomicrobiales</taxon>
        <taxon>Devosiaceae</taxon>
        <taxon>Devosia</taxon>
    </lineage>
</organism>
<keyword evidence="1" id="KW-0472">Membrane</keyword>
<reference evidence="2" key="1">
    <citation type="journal article" date="2014" name="Int. J. Syst. Evol. Microbiol.">
        <title>Complete genome of a new Firmicutes species belonging to the dominant human colonic microbiota ('Ruminococcus bicirculans') reveals two chromosomes and a selective capacity to utilize plant glucans.</title>
        <authorList>
            <consortium name="NISC Comparative Sequencing Program"/>
            <person name="Wegmann U."/>
            <person name="Louis P."/>
            <person name="Goesmann A."/>
            <person name="Henrissat B."/>
            <person name="Duncan S.H."/>
            <person name="Flint H.J."/>
        </authorList>
    </citation>
    <scope>NUCLEOTIDE SEQUENCE</scope>
    <source>
        <strain evidence="2">NBRC 103855</strain>
    </source>
</reference>
<evidence type="ECO:0008006" key="4">
    <source>
        <dbReference type="Google" id="ProtNLM"/>
    </source>
</evidence>
<feature type="transmembrane region" description="Helical" evidence="1">
    <location>
        <begin position="45"/>
        <end position="65"/>
    </location>
</feature>
<evidence type="ECO:0000313" key="3">
    <source>
        <dbReference type="Proteomes" id="UP001161406"/>
    </source>
</evidence>
<feature type="transmembrane region" description="Helical" evidence="1">
    <location>
        <begin position="168"/>
        <end position="197"/>
    </location>
</feature>
<proteinExistence type="predicted"/>
<name>A0ABQ5UM91_9HYPH</name>
<feature type="transmembrane region" description="Helical" evidence="1">
    <location>
        <begin position="71"/>
        <end position="91"/>
    </location>
</feature>
<accession>A0ABQ5UM91</accession>